<feature type="signal peptide" evidence="5">
    <location>
        <begin position="1"/>
        <end position="21"/>
    </location>
</feature>
<dbReference type="InterPro" id="IPR002901">
    <property type="entry name" value="MGlyc_endo_b_GlcNAc-like_dom"/>
</dbReference>
<evidence type="ECO:0000256" key="5">
    <source>
        <dbReference type="SAM" id="SignalP"/>
    </source>
</evidence>
<evidence type="ECO:0000313" key="8">
    <source>
        <dbReference type="Proteomes" id="UP000516305"/>
    </source>
</evidence>
<accession>A0A7H0VHZ7</accession>
<evidence type="ECO:0000256" key="4">
    <source>
        <dbReference type="ARBA" id="ARBA00032108"/>
    </source>
</evidence>
<dbReference type="Pfam" id="PF01832">
    <property type="entry name" value="Glucosaminidase"/>
    <property type="match status" value="1"/>
</dbReference>
<keyword evidence="1" id="KW-0929">Antimicrobial</keyword>
<dbReference type="InterPro" id="IPR018392">
    <property type="entry name" value="LysM"/>
</dbReference>
<dbReference type="PROSITE" id="PS51782">
    <property type="entry name" value="LYSM"/>
    <property type="match status" value="2"/>
</dbReference>
<feature type="chain" id="PRO_5028919621" description="Peptidoglycan hydrolase" evidence="5">
    <location>
        <begin position="22"/>
        <end position="296"/>
    </location>
</feature>
<gene>
    <name evidence="7" type="ORF">H4K34_05755</name>
</gene>
<keyword evidence="8" id="KW-1185">Reference proteome</keyword>
<evidence type="ECO:0000259" key="6">
    <source>
        <dbReference type="PROSITE" id="PS51782"/>
    </source>
</evidence>
<dbReference type="GO" id="GO:0004040">
    <property type="term" value="F:amidase activity"/>
    <property type="evidence" value="ECO:0007669"/>
    <property type="project" value="InterPro"/>
</dbReference>
<keyword evidence="5" id="KW-0732">Signal</keyword>
<dbReference type="SUPFAM" id="SSF54106">
    <property type="entry name" value="LysM domain"/>
    <property type="match status" value="2"/>
</dbReference>
<dbReference type="AlphaFoldDB" id="A0A7H0VHZ7"/>
<dbReference type="GO" id="GO:0042742">
    <property type="term" value="P:defense response to bacterium"/>
    <property type="evidence" value="ECO:0007669"/>
    <property type="project" value="UniProtKB-KW"/>
</dbReference>
<name>A0A7H0VHZ7_9FLAO</name>
<evidence type="ECO:0000313" key="7">
    <source>
        <dbReference type="EMBL" id="QNR25345.1"/>
    </source>
</evidence>
<dbReference type="SMART" id="SM00047">
    <property type="entry name" value="LYZ2"/>
    <property type="match status" value="1"/>
</dbReference>
<feature type="domain" description="LysM" evidence="6">
    <location>
        <begin position="251"/>
        <end position="295"/>
    </location>
</feature>
<dbReference type="Gene3D" id="3.10.350.10">
    <property type="entry name" value="LysM domain"/>
    <property type="match status" value="2"/>
</dbReference>
<dbReference type="EMBL" id="CP060139">
    <property type="protein sequence ID" value="QNR25345.1"/>
    <property type="molecule type" value="Genomic_DNA"/>
</dbReference>
<keyword evidence="3" id="KW-0378">Hydrolase</keyword>
<dbReference type="SMART" id="SM00257">
    <property type="entry name" value="LysM"/>
    <property type="match status" value="2"/>
</dbReference>
<proteinExistence type="predicted"/>
<organism evidence="7 8">
    <name type="scientific">Croceimicrobium hydrocarbonivorans</name>
    <dbReference type="NCBI Taxonomy" id="2761580"/>
    <lineage>
        <taxon>Bacteria</taxon>
        <taxon>Pseudomonadati</taxon>
        <taxon>Bacteroidota</taxon>
        <taxon>Flavobacteriia</taxon>
        <taxon>Flavobacteriales</taxon>
        <taxon>Owenweeksiaceae</taxon>
        <taxon>Croceimicrobium</taxon>
    </lineage>
</organism>
<evidence type="ECO:0000256" key="1">
    <source>
        <dbReference type="ARBA" id="ARBA00022529"/>
    </source>
</evidence>
<keyword evidence="2" id="KW-0081">Bacteriolytic enzyme</keyword>
<dbReference type="PANTHER" id="PTHR33308:SF9">
    <property type="entry name" value="PEPTIDOGLYCAN HYDROLASE FLGJ"/>
    <property type="match status" value="1"/>
</dbReference>
<dbReference type="CDD" id="cd00118">
    <property type="entry name" value="LysM"/>
    <property type="match status" value="2"/>
</dbReference>
<dbReference type="InterPro" id="IPR051056">
    <property type="entry name" value="Glycosyl_Hydrolase_73"/>
</dbReference>
<dbReference type="GO" id="GO:0031640">
    <property type="term" value="P:killing of cells of another organism"/>
    <property type="evidence" value="ECO:0007669"/>
    <property type="project" value="UniProtKB-KW"/>
</dbReference>
<protein>
    <recommendedName>
        <fullName evidence="4">Peptidoglycan hydrolase</fullName>
    </recommendedName>
</protein>
<feature type="domain" description="LysM" evidence="6">
    <location>
        <begin position="195"/>
        <end position="239"/>
    </location>
</feature>
<dbReference type="Pfam" id="PF01476">
    <property type="entry name" value="LysM"/>
    <property type="match status" value="2"/>
</dbReference>
<sequence>MPMTKKLLILVFALCTLGLSAQSVTEQYIADWHEVAQAEMLEYGIPASITLAQGILESGSGQSKLAKEANNHFGIKCHLDWKGEKVYHDDDEDDECFRKYDHAEDSFRDHSRFLKERSRYAKLFDLKSHDYKSWAKGLKKAGYATNPKYADLLIDLIERHKLHKYDVRAVIKTNPPKEVPDPADLLVQESPNKVDFVIARKGDTFESLAEYFNKRTEDLLEYNELRYDAKLEPGQIIYLQPKRSRAARENRYYTFVEGDDLYEISQRYAIKLEKIYQRNDIPVGETPKPGTRLELR</sequence>
<reference evidence="7 8" key="1">
    <citation type="submission" date="2020-08" db="EMBL/GenBank/DDBJ databases">
        <title>Croceimicrobium hydrocarbonivorans gen. nov., sp. nov., a novel marine bacterium isolated from a bacterial consortium that degrades polyethylene terephthalate.</title>
        <authorList>
            <person name="Liu R."/>
        </authorList>
    </citation>
    <scope>NUCLEOTIDE SEQUENCE [LARGE SCALE GENOMIC DNA]</scope>
    <source>
        <strain evidence="7 8">A20-9</strain>
    </source>
</reference>
<dbReference type="KEGG" id="chyd:H4K34_05755"/>
<dbReference type="Proteomes" id="UP000516305">
    <property type="component" value="Chromosome"/>
</dbReference>
<evidence type="ECO:0000256" key="2">
    <source>
        <dbReference type="ARBA" id="ARBA00022638"/>
    </source>
</evidence>
<dbReference type="Gene3D" id="1.10.530.10">
    <property type="match status" value="1"/>
</dbReference>
<dbReference type="InterPro" id="IPR036779">
    <property type="entry name" value="LysM_dom_sf"/>
</dbReference>
<dbReference type="PANTHER" id="PTHR33308">
    <property type="entry name" value="PEPTIDOGLYCAN HYDROLASE FLGJ"/>
    <property type="match status" value="1"/>
</dbReference>
<evidence type="ECO:0000256" key="3">
    <source>
        <dbReference type="ARBA" id="ARBA00022801"/>
    </source>
</evidence>